<feature type="domain" description="EamA" evidence="7">
    <location>
        <begin position="7"/>
        <end position="142"/>
    </location>
</feature>
<evidence type="ECO:0000256" key="5">
    <source>
        <dbReference type="ARBA" id="ARBA00023136"/>
    </source>
</evidence>
<keyword evidence="5 6" id="KW-0472">Membrane</keyword>
<feature type="transmembrane region" description="Helical" evidence="6">
    <location>
        <begin position="71"/>
        <end position="90"/>
    </location>
</feature>
<keyword evidence="3 6" id="KW-0812">Transmembrane</keyword>
<proteinExistence type="predicted"/>
<organism evidence="8">
    <name type="scientific">candidate division WOR-3 bacterium</name>
    <dbReference type="NCBI Taxonomy" id="2052148"/>
    <lineage>
        <taxon>Bacteria</taxon>
        <taxon>Bacteria division WOR-3</taxon>
    </lineage>
</organism>
<feature type="transmembrane region" description="Helical" evidence="6">
    <location>
        <begin position="152"/>
        <end position="171"/>
    </location>
</feature>
<evidence type="ECO:0000256" key="3">
    <source>
        <dbReference type="ARBA" id="ARBA00022692"/>
    </source>
</evidence>
<sequence length="290" mass="32760">MLSKKTTGVIAILGASIMWALEPIFAKLSFQSTDFYNTFGTRVIFCILIITIYVFLTNPKNLSVKNKELKWLIYLSITATLFADFVYTYALTKVMVINAVLIGHIQPIFIVILGFFILKSDRLTKFDYLGILFMIFAGIFVSTKTLDNLRALNLGTFGDLLVLLATFAWATTAITTRKYLKELPAQVIAFYRFLFAGIIFFLYLTLTQGLKIKNIYQVLLGFVIGIGTILYYEGLKRIKAAQVASLELSTPFFATLLGYIVLKESITTLQFFGLLFLVFGICFISKKEEL</sequence>
<protein>
    <submittedName>
        <fullName evidence="8">DMT family transporter</fullName>
    </submittedName>
</protein>
<dbReference type="SUPFAM" id="SSF103481">
    <property type="entry name" value="Multidrug resistance efflux transporter EmrE"/>
    <property type="match status" value="2"/>
</dbReference>
<feature type="transmembrane region" description="Helical" evidence="6">
    <location>
        <begin position="128"/>
        <end position="146"/>
    </location>
</feature>
<gene>
    <name evidence="8" type="ORF">ENX68_01425</name>
</gene>
<dbReference type="InterPro" id="IPR000620">
    <property type="entry name" value="EamA_dom"/>
</dbReference>
<dbReference type="GO" id="GO:0005886">
    <property type="term" value="C:plasma membrane"/>
    <property type="evidence" value="ECO:0007669"/>
    <property type="project" value="UniProtKB-SubCell"/>
</dbReference>
<feature type="transmembrane region" description="Helical" evidence="6">
    <location>
        <begin position="42"/>
        <end position="59"/>
    </location>
</feature>
<evidence type="ECO:0000256" key="4">
    <source>
        <dbReference type="ARBA" id="ARBA00022989"/>
    </source>
</evidence>
<dbReference type="InterPro" id="IPR037185">
    <property type="entry name" value="EmrE-like"/>
</dbReference>
<evidence type="ECO:0000313" key="8">
    <source>
        <dbReference type="EMBL" id="HGE77645.1"/>
    </source>
</evidence>
<feature type="transmembrane region" description="Helical" evidence="6">
    <location>
        <begin position="183"/>
        <end position="203"/>
    </location>
</feature>
<dbReference type="Gene3D" id="1.10.3730.20">
    <property type="match status" value="1"/>
</dbReference>
<dbReference type="AlphaFoldDB" id="A0A7V3RG95"/>
<feature type="transmembrane region" description="Helical" evidence="6">
    <location>
        <begin position="96"/>
        <end position="116"/>
    </location>
</feature>
<comment type="subcellular location">
    <subcellularLocation>
        <location evidence="1">Cell membrane</location>
        <topology evidence="1">Multi-pass membrane protein</topology>
    </subcellularLocation>
</comment>
<feature type="transmembrane region" description="Helical" evidence="6">
    <location>
        <begin position="244"/>
        <end position="262"/>
    </location>
</feature>
<keyword evidence="4 6" id="KW-1133">Transmembrane helix</keyword>
<reference evidence="8" key="1">
    <citation type="journal article" date="2020" name="mSystems">
        <title>Genome- and Community-Level Interaction Insights into Carbon Utilization and Element Cycling Functions of Hydrothermarchaeota in Hydrothermal Sediment.</title>
        <authorList>
            <person name="Zhou Z."/>
            <person name="Liu Y."/>
            <person name="Xu W."/>
            <person name="Pan J."/>
            <person name="Luo Z.H."/>
            <person name="Li M."/>
        </authorList>
    </citation>
    <scope>NUCLEOTIDE SEQUENCE [LARGE SCALE GENOMIC DNA]</scope>
    <source>
        <strain evidence="8">SpSt-961</strain>
    </source>
</reference>
<dbReference type="PANTHER" id="PTHR32322:SF18">
    <property type="entry name" value="S-ADENOSYLMETHIONINE_S-ADENOSYLHOMOCYSTEINE TRANSPORTER"/>
    <property type="match status" value="1"/>
</dbReference>
<accession>A0A7V3RG95</accession>
<feature type="transmembrane region" description="Helical" evidence="6">
    <location>
        <begin position="215"/>
        <end position="232"/>
    </location>
</feature>
<evidence type="ECO:0000256" key="1">
    <source>
        <dbReference type="ARBA" id="ARBA00004651"/>
    </source>
</evidence>
<evidence type="ECO:0000256" key="6">
    <source>
        <dbReference type="SAM" id="Phobius"/>
    </source>
</evidence>
<feature type="domain" description="EamA" evidence="7">
    <location>
        <begin position="157"/>
        <end position="285"/>
    </location>
</feature>
<feature type="transmembrane region" description="Helical" evidence="6">
    <location>
        <begin position="268"/>
        <end position="285"/>
    </location>
</feature>
<dbReference type="EMBL" id="DTOZ01000043">
    <property type="protein sequence ID" value="HGE77645.1"/>
    <property type="molecule type" value="Genomic_DNA"/>
</dbReference>
<evidence type="ECO:0000259" key="7">
    <source>
        <dbReference type="Pfam" id="PF00892"/>
    </source>
</evidence>
<keyword evidence="2" id="KW-1003">Cell membrane</keyword>
<name>A0A7V3RG95_UNCW3</name>
<comment type="caution">
    <text evidence="8">The sequence shown here is derived from an EMBL/GenBank/DDBJ whole genome shotgun (WGS) entry which is preliminary data.</text>
</comment>
<dbReference type="Pfam" id="PF00892">
    <property type="entry name" value="EamA"/>
    <property type="match status" value="2"/>
</dbReference>
<dbReference type="InterPro" id="IPR050638">
    <property type="entry name" value="AA-Vitamin_Transporters"/>
</dbReference>
<evidence type="ECO:0000256" key="2">
    <source>
        <dbReference type="ARBA" id="ARBA00022475"/>
    </source>
</evidence>
<dbReference type="PANTHER" id="PTHR32322">
    <property type="entry name" value="INNER MEMBRANE TRANSPORTER"/>
    <property type="match status" value="1"/>
</dbReference>